<reference evidence="1 2" key="1">
    <citation type="submission" date="2013-04" db="EMBL/GenBank/DDBJ databases">
        <title>Oceanococcus atlanticus 22II-S10r2 Genome Sequencing.</title>
        <authorList>
            <person name="Lai Q."/>
            <person name="Li G."/>
            <person name="Shao Z."/>
        </authorList>
    </citation>
    <scope>NUCLEOTIDE SEQUENCE [LARGE SCALE GENOMIC DNA]</scope>
    <source>
        <strain evidence="1 2">22II-S10r2</strain>
    </source>
</reference>
<dbReference type="CDD" id="cd07187">
    <property type="entry name" value="YvcK_like"/>
    <property type="match status" value="1"/>
</dbReference>
<dbReference type="NCBIfam" id="TIGR04357">
    <property type="entry name" value="CofD_rel_GAK"/>
    <property type="match status" value="1"/>
</dbReference>
<dbReference type="Pfam" id="PF01933">
    <property type="entry name" value="CofD"/>
    <property type="match status" value="1"/>
</dbReference>
<dbReference type="SUPFAM" id="SSF142338">
    <property type="entry name" value="CofD-like"/>
    <property type="match status" value="1"/>
</dbReference>
<dbReference type="PANTHER" id="PTHR31240:SF0">
    <property type="entry name" value="MATERNAL EFFECT EMBRYO ARREST 18"/>
    <property type="match status" value="1"/>
</dbReference>
<accession>A0A1Y1SB65</accession>
<gene>
    <name evidence="1" type="ORF">ATO7_16355</name>
</gene>
<sequence length="386" mass="42495">MPDLLRLSRYRKYPELGPKVLFFSGGTALNGLSRELKNFTHNSIHLVTPFDSGGSSAELRRAFNMPAIGDLRARLMALADETILGHPEITQLFNHRLSREGRAKSLRHELEQLAAGKSALMKDVSSPMRSVIRNHLGYFLEAMPADFDLRGASIGNLILTGGYLNQNQDIDPILFLFSRLVNVQGTVRAIVNDTAHLGAVLRDGQEILGQHRLTGKEVAPLDSPIARLFLSSDAQRRRDVCPKLGKKNRKLIESADLICFPPGSYYSSLRANLLPHGVGCAVANNPNPKVYVPNLAQDPEQAGHSFSELLDGLIDALRHDGGGHQPDGKWLDFVLVDRKNGSYPKGLSRQHLARKGVELIDLPLISKTSAPYYDNELLVHALLSLA</sequence>
<comment type="caution">
    <text evidence="1">The sequence shown here is derived from an EMBL/GenBank/DDBJ whole genome shotgun (WGS) entry which is preliminary data.</text>
</comment>
<dbReference type="InterPro" id="IPR002882">
    <property type="entry name" value="CofD"/>
</dbReference>
<organism evidence="1 2">
    <name type="scientific">Oceanococcus atlanticus</name>
    <dbReference type="NCBI Taxonomy" id="1317117"/>
    <lineage>
        <taxon>Bacteria</taxon>
        <taxon>Pseudomonadati</taxon>
        <taxon>Pseudomonadota</taxon>
        <taxon>Gammaproteobacteria</taxon>
        <taxon>Chromatiales</taxon>
        <taxon>Oceanococcaceae</taxon>
        <taxon>Oceanococcus</taxon>
    </lineage>
</organism>
<dbReference type="EMBL" id="AQQV01000006">
    <property type="protein sequence ID" value="ORE85072.1"/>
    <property type="molecule type" value="Genomic_DNA"/>
</dbReference>
<name>A0A1Y1SB65_9GAMM</name>
<dbReference type="Proteomes" id="UP000192342">
    <property type="component" value="Unassembled WGS sequence"/>
</dbReference>
<dbReference type="STRING" id="1317117.ATO7_16355"/>
<evidence type="ECO:0000313" key="2">
    <source>
        <dbReference type="Proteomes" id="UP000192342"/>
    </source>
</evidence>
<dbReference type="InterPro" id="IPR038136">
    <property type="entry name" value="CofD-like_dom_sf"/>
</dbReference>
<keyword evidence="2" id="KW-1185">Reference proteome</keyword>
<dbReference type="InterPro" id="IPR027591">
    <property type="entry name" value="CofD-rel_GAK"/>
</dbReference>
<protein>
    <recommendedName>
        <fullName evidence="3">GAK system CofD-like protein</fullName>
    </recommendedName>
</protein>
<dbReference type="PANTHER" id="PTHR31240">
    <property type="entry name" value="MATERNAL EFFECT EMBRYO ARREST 18"/>
    <property type="match status" value="1"/>
</dbReference>
<evidence type="ECO:0000313" key="1">
    <source>
        <dbReference type="EMBL" id="ORE85072.1"/>
    </source>
</evidence>
<dbReference type="Gene3D" id="3.40.50.10680">
    <property type="entry name" value="CofD-like domains"/>
    <property type="match status" value="1"/>
</dbReference>
<proteinExistence type="predicted"/>
<dbReference type="GO" id="GO:0043743">
    <property type="term" value="F:LPPG:FO 2-phospho-L-lactate transferase activity"/>
    <property type="evidence" value="ECO:0007669"/>
    <property type="project" value="InterPro"/>
</dbReference>
<evidence type="ECO:0008006" key="3">
    <source>
        <dbReference type="Google" id="ProtNLM"/>
    </source>
</evidence>
<dbReference type="AlphaFoldDB" id="A0A1Y1SB65"/>